<feature type="region of interest" description="Disordered" evidence="1">
    <location>
        <begin position="1"/>
        <end position="22"/>
    </location>
</feature>
<feature type="region of interest" description="Disordered" evidence="1">
    <location>
        <begin position="82"/>
        <end position="108"/>
    </location>
</feature>
<proteinExistence type="predicted"/>
<sequence>MTHTSPSSTEPSLDPLLKSPPALSFRRAGESDLTELVRLRDDAARWQIERGIDQWKPGELGPEHFGARLRAGEVWIATAGRVPGPGSCGGTTSRPGASSRRWRAMSTG</sequence>
<comment type="caution">
    <text evidence="2">The sequence shown here is derived from an EMBL/GenBank/DDBJ whole genome shotgun (WGS) entry which is preliminary data.</text>
</comment>
<evidence type="ECO:0000256" key="1">
    <source>
        <dbReference type="SAM" id="MobiDB-lite"/>
    </source>
</evidence>
<feature type="compositionally biased region" description="Polar residues" evidence="1">
    <location>
        <begin position="1"/>
        <end position="11"/>
    </location>
</feature>
<dbReference type="EMBL" id="JBHXKZ010000006">
    <property type="protein sequence ID" value="MFD4822941.1"/>
    <property type="molecule type" value="Genomic_DNA"/>
</dbReference>
<gene>
    <name evidence="2" type="ORF">ACFWOQ_10205</name>
</gene>
<evidence type="ECO:0008006" key="4">
    <source>
        <dbReference type="Google" id="ProtNLM"/>
    </source>
</evidence>
<evidence type="ECO:0000313" key="2">
    <source>
        <dbReference type="EMBL" id="MFD4822941.1"/>
    </source>
</evidence>
<dbReference type="Gene3D" id="3.40.630.30">
    <property type="match status" value="1"/>
</dbReference>
<protein>
    <recommendedName>
        <fullName evidence="4">Acetyltransferase</fullName>
    </recommendedName>
</protein>
<dbReference type="Proteomes" id="UP001598352">
    <property type="component" value="Unassembled WGS sequence"/>
</dbReference>
<name>A0ABW6F0X6_9ACTN</name>
<evidence type="ECO:0000313" key="3">
    <source>
        <dbReference type="Proteomes" id="UP001598352"/>
    </source>
</evidence>
<accession>A0ABW6F0X6</accession>
<keyword evidence="3" id="KW-1185">Reference proteome</keyword>
<reference evidence="2 3" key="1">
    <citation type="submission" date="2024-09" db="EMBL/GenBank/DDBJ databases">
        <title>The Natural Products Discovery Center: Release of the First 8490 Sequenced Strains for Exploring Actinobacteria Biosynthetic Diversity.</title>
        <authorList>
            <person name="Kalkreuter E."/>
            <person name="Kautsar S.A."/>
            <person name="Yang D."/>
            <person name="Bader C.D."/>
            <person name="Teijaro C.N."/>
            <person name="Fluegel L."/>
            <person name="Davis C.M."/>
            <person name="Simpson J.R."/>
            <person name="Lauterbach L."/>
            <person name="Steele A.D."/>
            <person name="Gui C."/>
            <person name="Meng S."/>
            <person name="Li G."/>
            <person name="Viehrig K."/>
            <person name="Ye F."/>
            <person name="Su P."/>
            <person name="Kiefer A.F."/>
            <person name="Nichols A."/>
            <person name="Cepeda A.J."/>
            <person name="Yan W."/>
            <person name="Fan B."/>
            <person name="Jiang Y."/>
            <person name="Adhikari A."/>
            <person name="Zheng C.-J."/>
            <person name="Schuster L."/>
            <person name="Cowan T.M."/>
            <person name="Smanski M.J."/>
            <person name="Chevrette M.G."/>
            <person name="De Carvalho L.P.S."/>
            <person name="Shen B."/>
        </authorList>
    </citation>
    <scope>NUCLEOTIDE SEQUENCE [LARGE SCALE GENOMIC DNA]</scope>
    <source>
        <strain evidence="2 3">NPDC058428</strain>
    </source>
</reference>
<dbReference type="RefSeq" id="WP_382771647.1">
    <property type="nucleotide sequence ID" value="NZ_JBHXKZ010000006.1"/>
</dbReference>
<organism evidence="2 3">
    <name type="scientific">Streptomyces rubiginosohelvolus</name>
    <dbReference type="NCBI Taxonomy" id="67362"/>
    <lineage>
        <taxon>Bacteria</taxon>
        <taxon>Bacillati</taxon>
        <taxon>Actinomycetota</taxon>
        <taxon>Actinomycetes</taxon>
        <taxon>Kitasatosporales</taxon>
        <taxon>Streptomycetaceae</taxon>
        <taxon>Streptomyces</taxon>
    </lineage>
</organism>